<keyword evidence="9" id="KW-1185">Reference proteome</keyword>
<dbReference type="InterPro" id="IPR036388">
    <property type="entry name" value="WH-like_DNA-bd_sf"/>
</dbReference>
<feature type="domain" description="RNA polymerase sigma-70 region 2" evidence="6">
    <location>
        <begin position="22"/>
        <end position="87"/>
    </location>
</feature>
<evidence type="ECO:0000259" key="7">
    <source>
        <dbReference type="Pfam" id="PF08281"/>
    </source>
</evidence>
<dbReference type="Pfam" id="PF08281">
    <property type="entry name" value="Sigma70_r4_2"/>
    <property type="match status" value="1"/>
</dbReference>
<dbReference type="EMBL" id="BMNC01000004">
    <property type="protein sequence ID" value="GGM92955.1"/>
    <property type="molecule type" value="Genomic_DNA"/>
</dbReference>
<evidence type="ECO:0000313" key="9">
    <source>
        <dbReference type="Proteomes" id="UP000597656"/>
    </source>
</evidence>
<gene>
    <name evidence="8" type="ORF">GCM10011609_33020</name>
</gene>
<evidence type="ECO:0000256" key="5">
    <source>
        <dbReference type="ARBA" id="ARBA00023163"/>
    </source>
</evidence>
<sequence>MADIGSRQSPDLHGSFRVREVYALHAPELHRFAVRQLGDGCAAEEAVQEVFLRAWKSAGGFKPELATVRVWLFTIARNVVIDEVRSRLRHDKRIAAAMRAAAAAGEVSTDIAGTAIDRRLVQVALLRISSDQRTALVETYLRDRSYREVAAELGVPQATLRSRVHFGLKALRLTMEEMGVRRGA</sequence>
<evidence type="ECO:0000313" key="8">
    <source>
        <dbReference type="EMBL" id="GGM92955.1"/>
    </source>
</evidence>
<proteinExistence type="inferred from homology"/>
<dbReference type="SUPFAM" id="SSF88946">
    <property type="entry name" value="Sigma2 domain of RNA polymerase sigma factors"/>
    <property type="match status" value="1"/>
</dbReference>
<accession>A0ABQ2HXU8</accession>
<comment type="caution">
    <text evidence="8">The sequence shown here is derived from an EMBL/GenBank/DDBJ whole genome shotgun (WGS) entry which is preliminary data.</text>
</comment>
<dbReference type="SUPFAM" id="SSF88659">
    <property type="entry name" value="Sigma3 and sigma4 domains of RNA polymerase sigma factors"/>
    <property type="match status" value="1"/>
</dbReference>
<evidence type="ECO:0000259" key="6">
    <source>
        <dbReference type="Pfam" id="PF04542"/>
    </source>
</evidence>
<organism evidence="8 9">
    <name type="scientific">Lentzea pudingi</name>
    <dbReference type="NCBI Taxonomy" id="1789439"/>
    <lineage>
        <taxon>Bacteria</taxon>
        <taxon>Bacillati</taxon>
        <taxon>Actinomycetota</taxon>
        <taxon>Actinomycetes</taxon>
        <taxon>Pseudonocardiales</taxon>
        <taxon>Pseudonocardiaceae</taxon>
        <taxon>Lentzea</taxon>
    </lineage>
</organism>
<dbReference type="Gene3D" id="1.10.10.10">
    <property type="entry name" value="Winged helix-like DNA-binding domain superfamily/Winged helix DNA-binding domain"/>
    <property type="match status" value="1"/>
</dbReference>
<reference evidence="9" key="1">
    <citation type="journal article" date="2019" name="Int. J. Syst. Evol. Microbiol.">
        <title>The Global Catalogue of Microorganisms (GCM) 10K type strain sequencing project: providing services to taxonomists for standard genome sequencing and annotation.</title>
        <authorList>
            <consortium name="The Broad Institute Genomics Platform"/>
            <consortium name="The Broad Institute Genome Sequencing Center for Infectious Disease"/>
            <person name="Wu L."/>
            <person name="Ma J."/>
        </authorList>
    </citation>
    <scope>NUCLEOTIDE SEQUENCE [LARGE SCALE GENOMIC DNA]</scope>
    <source>
        <strain evidence="9">CGMCC 4.7319</strain>
    </source>
</reference>
<evidence type="ECO:0000256" key="1">
    <source>
        <dbReference type="ARBA" id="ARBA00010641"/>
    </source>
</evidence>
<dbReference type="PANTHER" id="PTHR43133:SF52">
    <property type="entry name" value="ECF RNA POLYMERASE SIGMA FACTOR SIGL"/>
    <property type="match status" value="1"/>
</dbReference>
<dbReference type="InterPro" id="IPR039425">
    <property type="entry name" value="RNA_pol_sigma-70-like"/>
</dbReference>
<evidence type="ECO:0000256" key="2">
    <source>
        <dbReference type="ARBA" id="ARBA00023015"/>
    </source>
</evidence>
<dbReference type="InterPro" id="IPR014284">
    <property type="entry name" value="RNA_pol_sigma-70_dom"/>
</dbReference>
<evidence type="ECO:0000256" key="3">
    <source>
        <dbReference type="ARBA" id="ARBA00023082"/>
    </source>
</evidence>
<dbReference type="NCBIfam" id="TIGR02937">
    <property type="entry name" value="sigma70-ECF"/>
    <property type="match status" value="1"/>
</dbReference>
<dbReference type="RefSeq" id="WP_189155611.1">
    <property type="nucleotide sequence ID" value="NZ_BMNC01000004.1"/>
</dbReference>
<protein>
    <submittedName>
        <fullName evidence="8">RNA polymerase sigma factor SigL</fullName>
    </submittedName>
</protein>
<keyword evidence="4" id="KW-0238">DNA-binding</keyword>
<comment type="similarity">
    <text evidence="1">Belongs to the sigma-70 factor family. ECF subfamily.</text>
</comment>
<keyword evidence="5" id="KW-0804">Transcription</keyword>
<dbReference type="Gene3D" id="1.10.1740.10">
    <property type="match status" value="1"/>
</dbReference>
<dbReference type="CDD" id="cd06171">
    <property type="entry name" value="Sigma70_r4"/>
    <property type="match status" value="1"/>
</dbReference>
<dbReference type="InterPro" id="IPR013249">
    <property type="entry name" value="RNA_pol_sigma70_r4_t2"/>
</dbReference>
<feature type="domain" description="RNA polymerase sigma factor 70 region 4 type 2" evidence="7">
    <location>
        <begin position="119"/>
        <end position="171"/>
    </location>
</feature>
<name>A0ABQ2HXU8_9PSEU</name>
<keyword evidence="2" id="KW-0805">Transcription regulation</keyword>
<dbReference type="InterPro" id="IPR007627">
    <property type="entry name" value="RNA_pol_sigma70_r2"/>
</dbReference>
<dbReference type="InterPro" id="IPR013324">
    <property type="entry name" value="RNA_pol_sigma_r3/r4-like"/>
</dbReference>
<keyword evidence="3" id="KW-0731">Sigma factor</keyword>
<dbReference type="Proteomes" id="UP000597656">
    <property type="component" value="Unassembled WGS sequence"/>
</dbReference>
<evidence type="ECO:0000256" key="4">
    <source>
        <dbReference type="ARBA" id="ARBA00023125"/>
    </source>
</evidence>
<dbReference type="Pfam" id="PF04542">
    <property type="entry name" value="Sigma70_r2"/>
    <property type="match status" value="1"/>
</dbReference>
<dbReference type="InterPro" id="IPR013325">
    <property type="entry name" value="RNA_pol_sigma_r2"/>
</dbReference>
<dbReference type="PANTHER" id="PTHR43133">
    <property type="entry name" value="RNA POLYMERASE ECF-TYPE SIGMA FACTO"/>
    <property type="match status" value="1"/>
</dbReference>